<evidence type="ECO:0000256" key="8">
    <source>
        <dbReference type="ARBA" id="ARBA00023133"/>
    </source>
</evidence>
<dbReference type="InterPro" id="IPR050464">
    <property type="entry name" value="Zeta_carotene_desat/Oxidored"/>
</dbReference>
<comment type="function">
    <text evidence="1 11">Catalyzes the 6-electron oxidation of protoporphyrinogen-IX to form protoporphyrin-IX.</text>
</comment>
<evidence type="ECO:0000256" key="1">
    <source>
        <dbReference type="ARBA" id="ARBA00002600"/>
    </source>
</evidence>
<accession>A0A6A5UFW7</accession>
<dbReference type="Gene3D" id="3.50.50.60">
    <property type="entry name" value="FAD/NAD(P)-binding domain"/>
    <property type="match status" value="1"/>
</dbReference>
<dbReference type="SUPFAM" id="SSF54373">
    <property type="entry name" value="FAD-linked reductases, C-terminal domain"/>
    <property type="match status" value="1"/>
</dbReference>
<evidence type="ECO:0000256" key="2">
    <source>
        <dbReference type="ARBA" id="ARBA00005073"/>
    </source>
</evidence>
<sequence length="568" mass="63623">MLLKQHAPLLESTIKRAIAPSLAPSSRIRRRRYASTAAYPENIAVLGGGISGLASAYFVSKEFPNSKITVYEAGKEVGGWIKSKRVHVPGGNVLFEYGPRTLRPGAGAMPTAQMIQDLGLTDNVLYAKKNSPGAKNRYVYYPDRLNRMPGGEAPSFTQVLELWQSGILAGLPRALLEPWQPQRSSRKMDESIGSFISRRSDKRIVQNLVSAVFHGIYAGDVWQLSAKTLLSQAWELEGRYGSIWKGLYQVNTENAASQQLILFHPQDLEVVAAIREDIDLDDKFFEQLHQCAVFSFRNGLQELVNGLQRNLEENENVEIKFETPVGPPKMVESGQQVDIVPQEDPSSSRTYDLVISSLRTPNITDSVTVMTVNLFYPKPNLTPVKGFGYLIPQSIPFEQNPERALGVIFDSDAITGQDTASGTKLTVMLGGHWWNSWEHYPTNEEGLELAQSVIRRHLGITDEPVAHHVGLWKDCIPQYTVGYEYRLKEYAEHVRDEFRGRLRVVGNQYHGVGVNDCIKAAWMVARGLRGDGWRGRGTGLERVLDEREWVAAPVTQALRKKDFAKVVY</sequence>
<dbReference type="SUPFAM" id="SSF51905">
    <property type="entry name" value="FAD/NAD(P)-binding domain"/>
    <property type="match status" value="1"/>
</dbReference>
<proteinExistence type="inferred from homology"/>
<comment type="pathway">
    <text evidence="2 11">Porphyrin-containing compound metabolism; protoporphyrin-IX biosynthesis; protoporphyrin-IX from protoporphyrinogen-IX: step 1/1.</text>
</comment>
<dbReference type="GO" id="GO:0005743">
    <property type="term" value="C:mitochondrial inner membrane"/>
    <property type="evidence" value="ECO:0007669"/>
    <property type="project" value="UniProtKB-SubCell"/>
</dbReference>
<dbReference type="NCBIfam" id="TIGR00562">
    <property type="entry name" value="proto_IX_ox"/>
    <property type="match status" value="1"/>
</dbReference>
<name>A0A6A5UFW7_9PLEO</name>
<feature type="domain" description="Amine oxidase" evidence="12">
    <location>
        <begin position="50"/>
        <end position="526"/>
    </location>
</feature>
<dbReference type="Proteomes" id="UP000800035">
    <property type="component" value="Unassembled WGS sequence"/>
</dbReference>
<keyword evidence="9 11" id="KW-0627">Porphyrin biosynthesis</keyword>
<evidence type="ECO:0000256" key="5">
    <source>
        <dbReference type="ARBA" id="ARBA00022630"/>
    </source>
</evidence>
<dbReference type="UniPathway" id="UPA00251">
    <property type="reaction ID" value="UER00324"/>
</dbReference>
<comment type="cofactor">
    <cofactor evidence="11">
        <name>FAD</name>
        <dbReference type="ChEBI" id="CHEBI:57692"/>
    </cofactor>
    <text evidence="11">Binds 1 FAD per subunit.</text>
</comment>
<dbReference type="PANTHER" id="PTHR42923:SF3">
    <property type="entry name" value="PROTOPORPHYRINOGEN OXIDASE"/>
    <property type="match status" value="1"/>
</dbReference>
<dbReference type="AlphaFoldDB" id="A0A6A5UFW7"/>
<evidence type="ECO:0000256" key="7">
    <source>
        <dbReference type="ARBA" id="ARBA00023002"/>
    </source>
</evidence>
<keyword evidence="5 11" id="KW-0285">Flavoprotein</keyword>
<reference evidence="13" key="1">
    <citation type="journal article" date="2020" name="Stud. Mycol.">
        <title>101 Dothideomycetes genomes: a test case for predicting lifestyles and emergence of pathogens.</title>
        <authorList>
            <person name="Haridas S."/>
            <person name="Albert R."/>
            <person name="Binder M."/>
            <person name="Bloem J."/>
            <person name="Labutti K."/>
            <person name="Salamov A."/>
            <person name="Andreopoulos B."/>
            <person name="Baker S."/>
            <person name="Barry K."/>
            <person name="Bills G."/>
            <person name="Bluhm B."/>
            <person name="Cannon C."/>
            <person name="Castanera R."/>
            <person name="Culley D."/>
            <person name="Daum C."/>
            <person name="Ezra D."/>
            <person name="Gonzalez J."/>
            <person name="Henrissat B."/>
            <person name="Kuo A."/>
            <person name="Liang C."/>
            <person name="Lipzen A."/>
            <person name="Lutzoni F."/>
            <person name="Magnuson J."/>
            <person name="Mondo S."/>
            <person name="Nolan M."/>
            <person name="Ohm R."/>
            <person name="Pangilinan J."/>
            <person name="Park H.-J."/>
            <person name="Ramirez L."/>
            <person name="Alfaro M."/>
            <person name="Sun H."/>
            <person name="Tritt A."/>
            <person name="Yoshinaga Y."/>
            <person name="Zwiers L.-H."/>
            <person name="Turgeon B."/>
            <person name="Goodwin S."/>
            <person name="Spatafora J."/>
            <person name="Crous P."/>
            <person name="Grigoriev I."/>
        </authorList>
    </citation>
    <scope>NUCLEOTIDE SEQUENCE</scope>
    <source>
        <strain evidence="13">CBS 675.92</strain>
    </source>
</reference>
<dbReference type="EC" id="1.3.3.4" evidence="4 11"/>
<evidence type="ECO:0000256" key="11">
    <source>
        <dbReference type="RuleBase" id="RU367069"/>
    </source>
</evidence>
<dbReference type="GO" id="GO:0004729">
    <property type="term" value="F:oxygen-dependent protoporphyrinogen oxidase activity"/>
    <property type="evidence" value="ECO:0007669"/>
    <property type="project" value="UniProtKB-UniRule"/>
</dbReference>
<dbReference type="InterPro" id="IPR004572">
    <property type="entry name" value="Protoporphyrinogen_oxidase"/>
</dbReference>
<dbReference type="Pfam" id="PF01593">
    <property type="entry name" value="Amino_oxidase"/>
    <property type="match status" value="1"/>
</dbReference>
<dbReference type="InterPro" id="IPR002937">
    <property type="entry name" value="Amino_oxidase"/>
</dbReference>
<comment type="subcellular location">
    <subcellularLocation>
        <location evidence="11">Mitochondrion inner membrane</location>
    </subcellularLocation>
</comment>
<keyword evidence="8 11" id="KW-0350">Heme biosynthesis</keyword>
<evidence type="ECO:0000313" key="14">
    <source>
        <dbReference type="Proteomes" id="UP000800035"/>
    </source>
</evidence>
<evidence type="ECO:0000256" key="6">
    <source>
        <dbReference type="ARBA" id="ARBA00022827"/>
    </source>
</evidence>
<evidence type="ECO:0000259" key="12">
    <source>
        <dbReference type="Pfam" id="PF01593"/>
    </source>
</evidence>
<evidence type="ECO:0000256" key="10">
    <source>
        <dbReference type="ARBA" id="ARBA00047554"/>
    </source>
</evidence>
<evidence type="ECO:0000256" key="4">
    <source>
        <dbReference type="ARBA" id="ARBA00012867"/>
    </source>
</evidence>
<keyword evidence="7 11" id="KW-0560">Oxidoreductase</keyword>
<keyword evidence="14" id="KW-1185">Reference proteome</keyword>
<protein>
    <recommendedName>
        <fullName evidence="4 11">Protoporphyrinogen oxidase</fullName>
        <ecNumber evidence="4 11">1.3.3.4</ecNumber>
    </recommendedName>
</protein>
<comment type="catalytic activity">
    <reaction evidence="10 11">
        <text>protoporphyrinogen IX + 3 O2 = protoporphyrin IX + 3 H2O2</text>
        <dbReference type="Rhea" id="RHEA:25576"/>
        <dbReference type="ChEBI" id="CHEBI:15379"/>
        <dbReference type="ChEBI" id="CHEBI:16240"/>
        <dbReference type="ChEBI" id="CHEBI:57306"/>
        <dbReference type="ChEBI" id="CHEBI:57307"/>
        <dbReference type="EC" id="1.3.3.4"/>
    </reaction>
</comment>
<comment type="similarity">
    <text evidence="3 11">Belongs to the protoporphyrinogen/coproporphyrinogen oxidase family. Protoporphyrinogen oxidase subfamily.</text>
</comment>
<dbReference type="OrthoDB" id="438553at2759"/>
<evidence type="ECO:0000313" key="13">
    <source>
        <dbReference type="EMBL" id="KAF1963821.1"/>
    </source>
</evidence>
<dbReference type="GO" id="GO:0006782">
    <property type="term" value="P:protoporphyrinogen IX biosynthetic process"/>
    <property type="evidence" value="ECO:0007669"/>
    <property type="project" value="UniProtKB-UniRule"/>
</dbReference>
<evidence type="ECO:0000256" key="9">
    <source>
        <dbReference type="ARBA" id="ARBA00023244"/>
    </source>
</evidence>
<dbReference type="InterPro" id="IPR036188">
    <property type="entry name" value="FAD/NAD-bd_sf"/>
</dbReference>
<evidence type="ECO:0000256" key="3">
    <source>
        <dbReference type="ARBA" id="ARBA00010551"/>
    </source>
</evidence>
<keyword evidence="6 11" id="KW-0274">FAD</keyword>
<gene>
    <name evidence="13" type="ORF">CC80DRAFT_541734</name>
</gene>
<dbReference type="EMBL" id="ML976977">
    <property type="protein sequence ID" value="KAF1963821.1"/>
    <property type="molecule type" value="Genomic_DNA"/>
</dbReference>
<dbReference type="PANTHER" id="PTHR42923">
    <property type="entry name" value="PROTOPORPHYRINOGEN OXIDASE"/>
    <property type="match status" value="1"/>
</dbReference>
<organism evidence="13 14">
    <name type="scientific">Byssothecium circinans</name>
    <dbReference type="NCBI Taxonomy" id="147558"/>
    <lineage>
        <taxon>Eukaryota</taxon>
        <taxon>Fungi</taxon>
        <taxon>Dikarya</taxon>
        <taxon>Ascomycota</taxon>
        <taxon>Pezizomycotina</taxon>
        <taxon>Dothideomycetes</taxon>
        <taxon>Pleosporomycetidae</taxon>
        <taxon>Pleosporales</taxon>
        <taxon>Massarineae</taxon>
        <taxon>Massarinaceae</taxon>
        <taxon>Byssothecium</taxon>
    </lineage>
</organism>